<dbReference type="InParanoid" id="E1ZZE0"/>
<proteinExistence type="inferred from homology"/>
<dbReference type="OMA" id="YEVMHLK"/>
<keyword evidence="3" id="KW-0539">Nucleus</keyword>
<comment type="subcellular location">
    <subcellularLocation>
        <location evidence="1">Nucleus</location>
    </subcellularLocation>
</comment>
<feature type="compositionally biased region" description="Basic and acidic residues" evidence="4">
    <location>
        <begin position="1"/>
        <end position="10"/>
    </location>
</feature>
<dbReference type="STRING" id="104421.E1ZZE0"/>
<gene>
    <name evidence="5" type="ORF">EAG_11707</name>
</gene>
<dbReference type="EMBL" id="GL435343">
    <property type="protein sequence ID" value="EFN73432.1"/>
    <property type="molecule type" value="Genomic_DNA"/>
</dbReference>
<evidence type="ECO:0000256" key="3">
    <source>
        <dbReference type="ARBA" id="ARBA00023242"/>
    </source>
</evidence>
<dbReference type="OrthoDB" id="20582at2759"/>
<evidence type="ECO:0000256" key="1">
    <source>
        <dbReference type="ARBA" id="ARBA00004123"/>
    </source>
</evidence>
<evidence type="ECO:0000256" key="4">
    <source>
        <dbReference type="SAM" id="MobiDB-lite"/>
    </source>
</evidence>
<feature type="compositionally biased region" description="Basic and acidic residues" evidence="4">
    <location>
        <begin position="285"/>
        <end position="295"/>
    </location>
</feature>
<dbReference type="PANTHER" id="PTHR13375:SF3">
    <property type="entry name" value="THO COMPLEX SUBUNIT 5 HOMOLOG"/>
    <property type="match status" value="1"/>
</dbReference>
<sequence length="620" mass="70831">MGKENESDGTKKRRKSLNTSGGVSMKDGDMYKIIISYEEKEANERLPEDDSECFLATCDNIRAAMNKIVKLKSSGDSNVKDEIRELQVQTSLAFVELKKLNRMEKFRTKCARDSLVAAKSSVDSKHLHLQNLLYEVMHLKKEVVKCLQFKSKDELIELVSEEEFYKEAPENISRPEITKNNPHQLRLARLEWELTQRKQLAALCDELTESKKAVASSIETKQTRLDNLAPQLHNTLVVKVEGDEDEAKRANNQDGLQESDSDPENQSESIVEEVPVHKKRHHRLSREARQEEKRSKLLQRHPLHVKIIIVLKNETKLTLCFYYMIYLKVITVESKLETEDLGGISAGDMLVSESILRELYPQDSGLESPNPANQYQLSRHNLGSFSSLGLGIPYRWAQRMAGLHFVSSDMNEQQRKLTSQELAQDCVESVLKEIKRRVKARLDLCSEIRHLESGNLPIFVSTTDPVPQKISTSLHRFTTMTWKNYSNYITSSAFCQQGLVSSVDIFYEAVLRRGSSELVARIAIKPDYPKIAPVFNVSISPMVPASADIVRDIEREVNVMWTKSPTLTAQIQRLRACFDIYLETESMAPKEKIFFHPVKGRTRARPYKYLSLGGGIFIHR</sequence>
<dbReference type="PANTHER" id="PTHR13375">
    <property type="entry name" value="FMS INTERACTING PROTEIN"/>
    <property type="match status" value="1"/>
</dbReference>
<feature type="region of interest" description="Disordered" evidence="4">
    <location>
        <begin position="1"/>
        <end position="23"/>
    </location>
</feature>
<protein>
    <submittedName>
        <fullName evidence="5">THO complex subunit 5-like protein</fullName>
    </submittedName>
</protein>
<dbReference type="GO" id="GO:0006406">
    <property type="term" value="P:mRNA export from nucleus"/>
    <property type="evidence" value="ECO:0007669"/>
    <property type="project" value="TreeGrafter"/>
</dbReference>
<dbReference type="AlphaFoldDB" id="E1ZZE0"/>
<dbReference type="Proteomes" id="UP000000311">
    <property type="component" value="Unassembled WGS sequence"/>
</dbReference>
<name>E1ZZE0_CAMFO</name>
<organism evidence="6">
    <name type="scientific">Camponotus floridanus</name>
    <name type="common">Florida carpenter ant</name>
    <dbReference type="NCBI Taxonomy" id="104421"/>
    <lineage>
        <taxon>Eukaryota</taxon>
        <taxon>Metazoa</taxon>
        <taxon>Ecdysozoa</taxon>
        <taxon>Arthropoda</taxon>
        <taxon>Hexapoda</taxon>
        <taxon>Insecta</taxon>
        <taxon>Pterygota</taxon>
        <taxon>Neoptera</taxon>
        <taxon>Endopterygota</taxon>
        <taxon>Hymenoptera</taxon>
        <taxon>Apocrita</taxon>
        <taxon>Aculeata</taxon>
        <taxon>Formicoidea</taxon>
        <taxon>Formicidae</taxon>
        <taxon>Formicinae</taxon>
        <taxon>Camponotus</taxon>
    </lineage>
</organism>
<evidence type="ECO:0000256" key="2">
    <source>
        <dbReference type="ARBA" id="ARBA00008044"/>
    </source>
</evidence>
<dbReference type="GO" id="GO:0003729">
    <property type="term" value="F:mRNA binding"/>
    <property type="evidence" value="ECO:0007669"/>
    <property type="project" value="TreeGrafter"/>
</dbReference>
<accession>E1ZZE0</accession>
<dbReference type="FunCoup" id="E1ZZE0">
    <property type="interactions" value="1481"/>
</dbReference>
<dbReference type="Pfam" id="PF09766">
    <property type="entry name" value="FmiP_Thoc5"/>
    <property type="match status" value="2"/>
</dbReference>
<reference evidence="5 6" key="1">
    <citation type="journal article" date="2010" name="Science">
        <title>Genomic comparison of the ants Camponotus floridanus and Harpegnathos saltator.</title>
        <authorList>
            <person name="Bonasio R."/>
            <person name="Zhang G."/>
            <person name="Ye C."/>
            <person name="Mutti N.S."/>
            <person name="Fang X."/>
            <person name="Qin N."/>
            <person name="Donahue G."/>
            <person name="Yang P."/>
            <person name="Li Q."/>
            <person name="Li C."/>
            <person name="Zhang P."/>
            <person name="Huang Z."/>
            <person name="Berger S.L."/>
            <person name="Reinberg D."/>
            <person name="Wang J."/>
            <person name="Liebig J."/>
        </authorList>
    </citation>
    <scope>NUCLEOTIDE SEQUENCE [LARGE SCALE GENOMIC DNA]</scope>
    <source>
        <strain evidence="6">C129</strain>
    </source>
</reference>
<evidence type="ECO:0000313" key="5">
    <source>
        <dbReference type="EMBL" id="EFN73432.1"/>
    </source>
</evidence>
<feature type="region of interest" description="Disordered" evidence="4">
    <location>
        <begin position="240"/>
        <end position="295"/>
    </location>
</feature>
<dbReference type="GO" id="GO:0000445">
    <property type="term" value="C:THO complex part of transcription export complex"/>
    <property type="evidence" value="ECO:0007669"/>
    <property type="project" value="TreeGrafter"/>
</dbReference>
<dbReference type="InterPro" id="IPR019163">
    <property type="entry name" value="THO_Thoc5"/>
</dbReference>
<evidence type="ECO:0000313" key="6">
    <source>
        <dbReference type="Proteomes" id="UP000000311"/>
    </source>
</evidence>
<keyword evidence="6" id="KW-1185">Reference proteome</keyword>
<comment type="similarity">
    <text evidence="2">Belongs to the THOC5 family.</text>
</comment>